<name>A0A7W8QUM9_9ACTN</name>
<evidence type="ECO:0000259" key="1">
    <source>
        <dbReference type="Pfam" id="PF02754"/>
    </source>
</evidence>
<evidence type="ECO:0000313" key="3">
    <source>
        <dbReference type="Proteomes" id="UP000572635"/>
    </source>
</evidence>
<gene>
    <name evidence="2" type="ORF">HDA36_006114</name>
</gene>
<dbReference type="EMBL" id="JACHDB010000002">
    <property type="protein sequence ID" value="MBB5435966.1"/>
    <property type="molecule type" value="Genomic_DNA"/>
</dbReference>
<reference evidence="2 3" key="1">
    <citation type="submission" date="2020-08" db="EMBL/GenBank/DDBJ databases">
        <title>Sequencing the genomes of 1000 actinobacteria strains.</title>
        <authorList>
            <person name="Klenk H.-P."/>
        </authorList>
    </citation>
    <scope>NUCLEOTIDE SEQUENCE [LARGE SCALE GENOMIC DNA]</scope>
    <source>
        <strain evidence="2 3">DSM 44551</strain>
    </source>
</reference>
<protein>
    <submittedName>
        <fullName evidence="2">L-lactate dehydrogenase complex protein LldE</fullName>
    </submittedName>
</protein>
<proteinExistence type="predicted"/>
<dbReference type="RefSeq" id="WP_184399182.1">
    <property type="nucleotide sequence ID" value="NZ_BAAAJD010000089.1"/>
</dbReference>
<accession>A0A7W8QUM9</accession>
<dbReference type="GO" id="GO:0005829">
    <property type="term" value="C:cytosol"/>
    <property type="evidence" value="ECO:0007669"/>
    <property type="project" value="TreeGrafter"/>
</dbReference>
<feature type="domain" description="Cysteine-rich" evidence="1">
    <location>
        <begin position="127"/>
        <end position="211"/>
    </location>
</feature>
<organism evidence="2 3">
    <name type="scientific">Nocardiopsis composta</name>
    <dbReference type="NCBI Taxonomy" id="157465"/>
    <lineage>
        <taxon>Bacteria</taxon>
        <taxon>Bacillati</taxon>
        <taxon>Actinomycetota</taxon>
        <taxon>Actinomycetes</taxon>
        <taxon>Streptosporangiales</taxon>
        <taxon>Nocardiopsidaceae</taxon>
        <taxon>Nocardiopsis</taxon>
    </lineage>
</organism>
<dbReference type="Pfam" id="PF02754">
    <property type="entry name" value="CCG"/>
    <property type="match status" value="2"/>
</dbReference>
<keyword evidence="3" id="KW-1185">Reference proteome</keyword>
<sequence length="247" mass="26445">MRVGLFVACLTDTVFPETGRAAVRLLRRLGCTVVYPQEQTCCGQAHHTSGYRREASGLAARFAEVFDGCELVVTPSASCAAMVRDHYPALAAREPRIARAPRTLELTEFLVDVLGVTDVGASFPHRVAYHPACQALRSLRTGDRPLRLLREVRGLELVELPGAEDCCGFGGAFAWKNADTSVAMVADKVRRIGGSGAEVVCSDDDACLMQIGGALSRLRGGVRAVHLAEILAETASAPAGRPARTRR</sequence>
<dbReference type="PANTHER" id="PTHR30296">
    <property type="entry name" value="UNCHARACTERIZED PROTEIN YKGE"/>
    <property type="match status" value="1"/>
</dbReference>
<evidence type="ECO:0000313" key="2">
    <source>
        <dbReference type="EMBL" id="MBB5435966.1"/>
    </source>
</evidence>
<dbReference type="AlphaFoldDB" id="A0A7W8QUM9"/>
<dbReference type="InterPro" id="IPR004017">
    <property type="entry name" value="Cys_rich_dom"/>
</dbReference>
<feature type="domain" description="Cysteine-rich" evidence="1">
    <location>
        <begin position="3"/>
        <end position="83"/>
    </location>
</feature>
<dbReference type="Proteomes" id="UP000572635">
    <property type="component" value="Unassembled WGS sequence"/>
</dbReference>
<dbReference type="PANTHER" id="PTHR30296:SF0">
    <property type="entry name" value="LACTATE UTILIZATION PROTEIN A"/>
    <property type="match status" value="1"/>
</dbReference>
<comment type="caution">
    <text evidence="2">The sequence shown here is derived from an EMBL/GenBank/DDBJ whole genome shotgun (WGS) entry which is preliminary data.</text>
</comment>
<dbReference type="GO" id="GO:0016491">
    <property type="term" value="F:oxidoreductase activity"/>
    <property type="evidence" value="ECO:0007669"/>
    <property type="project" value="UniProtKB-ARBA"/>
</dbReference>